<organism evidence="2 3">
    <name type="scientific">Fragilariopsis cylindrus CCMP1102</name>
    <dbReference type="NCBI Taxonomy" id="635003"/>
    <lineage>
        <taxon>Eukaryota</taxon>
        <taxon>Sar</taxon>
        <taxon>Stramenopiles</taxon>
        <taxon>Ochrophyta</taxon>
        <taxon>Bacillariophyta</taxon>
        <taxon>Bacillariophyceae</taxon>
        <taxon>Bacillariophycidae</taxon>
        <taxon>Bacillariales</taxon>
        <taxon>Bacillariaceae</taxon>
        <taxon>Fragilariopsis</taxon>
    </lineage>
</organism>
<dbReference type="KEGG" id="fcy:FRACYDRAFT_249970"/>
<evidence type="ECO:0000313" key="3">
    <source>
        <dbReference type="Proteomes" id="UP000095751"/>
    </source>
</evidence>
<gene>
    <name evidence="2" type="ORF">FRACYDRAFT_249970</name>
</gene>
<reference evidence="2 3" key="1">
    <citation type="submission" date="2016-09" db="EMBL/GenBank/DDBJ databases">
        <title>Extensive genetic diversity and differential bi-allelic expression allows diatom success in the polar Southern Ocean.</title>
        <authorList>
            <consortium name="DOE Joint Genome Institute"/>
            <person name="Mock T."/>
            <person name="Otillar R.P."/>
            <person name="Strauss J."/>
            <person name="Dupont C."/>
            <person name="Frickenhaus S."/>
            <person name="Maumus F."/>
            <person name="Mcmullan M."/>
            <person name="Sanges R."/>
            <person name="Schmutz J."/>
            <person name="Toseland A."/>
            <person name="Valas R."/>
            <person name="Veluchamy A."/>
            <person name="Ward B.J."/>
            <person name="Allen A."/>
            <person name="Barry K."/>
            <person name="Falciatore A."/>
            <person name="Ferrante M."/>
            <person name="Fortunato A.E."/>
            <person name="Gloeckner G."/>
            <person name="Gruber A."/>
            <person name="Hipkin R."/>
            <person name="Janech M."/>
            <person name="Kroth P."/>
            <person name="Leese F."/>
            <person name="Lindquist E."/>
            <person name="Lyon B.R."/>
            <person name="Martin J."/>
            <person name="Mayer C."/>
            <person name="Parker M."/>
            <person name="Quesneville H."/>
            <person name="Raymond J."/>
            <person name="Uhlig C."/>
            <person name="Valentin K.U."/>
            <person name="Worden A.Z."/>
            <person name="Armbrust E.V."/>
            <person name="Bowler C."/>
            <person name="Green B."/>
            <person name="Moulton V."/>
            <person name="Van Oosterhout C."/>
            <person name="Grigoriev I."/>
        </authorList>
    </citation>
    <scope>NUCLEOTIDE SEQUENCE [LARGE SCALE GENOMIC DNA]</scope>
    <source>
        <strain evidence="2 3">CCMP1102</strain>
    </source>
</reference>
<evidence type="ECO:0000313" key="2">
    <source>
        <dbReference type="EMBL" id="OEU08183.1"/>
    </source>
</evidence>
<keyword evidence="1" id="KW-0732">Signal</keyword>
<proteinExistence type="predicted"/>
<dbReference type="EMBL" id="KV784381">
    <property type="protein sequence ID" value="OEU08183.1"/>
    <property type="molecule type" value="Genomic_DNA"/>
</dbReference>
<name>A0A1E7ERK1_9STRA</name>
<dbReference type="AlphaFoldDB" id="A0A1E7ERK1"/>
<feature type="signal peptide" evidence="1">
    <location>
        <begin position="1"/>
        <end position="21"/>
    </location>
</feature>
<feature type="chain" id="PRO_5009192163" evidence="1">
    <location>
        <begin position="22"/>
        <end position="256"/>
    </location>
</feature>
<dbReference type="Proteomes" id="UP000095751">
    <property type="component" value="Unassembled WGS sequence"/>
</dbReference>
<sequence>MKFFFSGKLAVLLLTVEVYHATSTSIRTSSFIETAARSYTGASSSLHYRYAAVNDSDDIEPTILTDMMRGRGRRQEEEVLDNDIIEIVTYFHLLIMNEMNGDNVDEETINKNLTVLNEAYGGMENSMYKDCNGDPSTSYETGFRSNKAADTTRMYVTELEDKSFLETIREEELINLYFLLEQGPVKIEDITSSSLEKFLQNQILEEQIMTLVERPLLGVISMVEDMGPLYCVERPCCNLKQDTSPHIPGTDPVWMI</sequence>
<accession>A0A1E7ERK1</accession>
<dbReference type="InParanoid" id="A0A1E7ERK1"/>
<evidence type="ECO:0000256" key="1">
    <source>
        <dbReference type="SAM" id="SignalP"/>
    </source>
</evidence>
<protein>
    <submittedName>
        <fullName evidence="2">Uncharacterized protein</fullName>
    </submittedName>
</protein>
<keyword evidence="3" id="KW-1185">Reference proteome</keyword>